<dbReference type="EMBL" id="QWIU01000002">
    <property type="protein sequence ID" value="RNA61986.1"/>
    <property type="molecule type" value="Genomic_DNA"/>
</dbReference>
<keyword evidence="2" id="KW-0521">NADP</keyword>
<comment type="caution">
    <text evidence="5">The sequence shown here is derived from an EMBL/GenBank/DDBJ whole genome shotgun (WGS) entry which is preliminary data.</text>
</comment>
<name>A0A3M7TG82_9FLAO</name>
<accession>A0A3M7TG82</accession>
<evidence type="ECO:0000256" key="2">
    <source>
        <dbReference type="ARBA" id="ARBA00022857"/>
    </source>
</evidence>
<dbReference type="Pfam" id="PF00106">
    <property type="entry name" value="adh_short"/>
    <property type="match status" value="1"/>
</dbReference>
<dbReference type="GO" id="GO:0016616">
    <property type="term" value="F:oxidoreductase activity, acting on the CH-OH group of donors, NAD or NADP as acceptor"/>
    <property type="evidence" value="ECO:0007669"/>
    <property type="project" value="InterPro"/>
</dbReference>
<dbReference type="RefSeq" id="WP_122636089.1">
    <property type="nucleotide sequence ID" value="NZ_QWIU01000002.1"/>
</dbReference>
<dbReference type="Proteomes" id="UP000278775">
    <property type="component" value="Unassembled WGS sequence"/>
</dbReference>
<dbReference type="Gene3D" id="3.40.50.720">
    <property type="entry name" value="NAD(P)-binding Rossmann-like Domain"/>
    <property type="match status" value="1"/>
</dbReference>
<evidence type="ECO:0000313" key="6">
    <source>
        <dbReference type="Proteomes" id="UP000278775"/>
    </source>
</evidence>
<dbReference type="SUPFAM" id="SSF51735">
    <property type="entry name" value="NAD(P)-binding Rossmann-fold domains"/>
    <property type="match status" value="1"/>
</dbReference>
<dbReference type="InterPro" id="IPR045313">
    <property type="entry name" value="CBR1-like"/>
</dbReference>
<dbReference type="AlphaFoldDB" id="A0A3M7TG82"/>
<dbReference type="CDD" id="cd05324">
    <property type="entry name" value="carb_red_PTCR-like_SDR_c"/>
    <property type="match status" value="1"/>
</dbReference>
<comment type="similarity">
    <text evidence="1 4">Belongs to the short-chain dehydrogenases/reductases (SDR) family.</text>
</comment>
<dbReference type="InterPro" id="IPR002347">
    <property type="entry name" value="SDR_fam"/>
</dbReference>
<sequence length="239" mass="26544">MKSVFITGANQGIGFETAKELAKLGYYIFIGSRTDEKGFQAIEKLKLEGLHNVEYINIDVTLPHSIQLAKKELELKISGLDILINNAGIAGEQPQNMSSVDLLNLKTVFETNFFGAVQTTQQLIDLLKKSPHPRIVNVSSQLASFAIQSSSQNPNHRIYDAYSCSKTALNAFTLLFSREFENTNLKINSVEPGYTATHLNDYKGFQTPQEAAKVIVKYATLDDNGPTGKFFNKEGEMAW</sequence>
<gene>
    <name evidence="5" type="ORF">D1631_08575</name>
</gene>
<dbReference type="PANTHER" id="PTHR43490:SF99">
    <property type="entry name" value="SHORT-CHAIN DEHYDROGENASE_REDUCTASE"/>
    <property type="match status" value="1"/>
</dbReference>
<dbReference type="PRINTS" id="PR00080">
    <property type="entry name" value="SDRFAMILY"/>
</dbReference>
<dbReference type="PROSITE" id="PS00061">
    <property type="entry name" value="ADH_SHORT"/>
    <property type="match status" value="1"/>
</dbReference>
<dbReference type="PRINTS" id="PR00081">
    <property type="entry name" value="GDHRDH"/>
</dbReference>
<organism evidence="5 6">
    <name type="scientific">Chryseobacterium nematophagum</name>
    <dbReference type="NCBI Taxonomy" id="2305228"/>
    <lineage>
        <taxon>Bacteria</taxon>
        <taxon>Pseudomonadati</taxon>
        <taxon>Bacteroidota</taxon>
        <taxon>Flavobacteriia</taxon>
        <taxon>Flavobacteriales</taxon>
        <taxon>Weeksellaceae</taxon>
        <taxon>Chryseobacterium group</taxon>
        <taxon>Chryseobacterium</taxon>
    </lineage>
</organism>
<dbReference type="InterPro" id="IPR020904">
    <property type="entry name" value="Sc_DH/Rdtase_CS"/>
</dbReference>
<dbReference type="PANTHER" id="PTHR43490">
    <property type="entry name" value="(+)-NEOMENTHOL DEHYDROGENASE"/>
    <property type="match status" value="1"/>
</dbReference>
<evidence type="ECO:0000256" key="3">
    <source>
        <dbReference type="ARBA" id="ARBA00023002"/>
    </source>
</evidence>
<proteinExistence type="inferred from homology"/>
<keyword evidence="3" id="KW-0560">Oxidoreductase</keyword>
<dbReference type="GO" id="GO:0016020">
    <property type="term" value="C:membrane"/>
    <property type="evidence" value="ECO:0007669"/>
    <property type="project" value="TreeGrafter"/>
</dbReference>
<protein>
    <submittedName>
        <fullName evidence="5">SDR family oxidoreductase</fullName>
    </submittedName>
</protein>
<evidence type="ECO:0000256" key="4">
    <source>
        <dbReference type="RuleBase" id="RU000363"/>
    </source>
</evidence>
<reference evidence="5 6" key="1">
    <citation type="submission" date="2018-08" db="EMBL/GenBank/DDBJ databases">
        <title>Chryseobacterium nematophagum: a novel matrix digesting pathogen of nematodes.</title>
        <authorList>
            <person name="Page A."/>
            <person name="Roberts M."/>
            <person name="Felix M.-A."/>
            <person name="Weir W."/>
        </authorList>
    </citation>
    <scope>NUCLEOTIDE SEQUENCE [LARGE SCALE GENOMIC DNA]</scope>
    <source>
        <strain evidence="5 6">JUb129</strain>
    </source>
</reference>
<dbReference type="InterPro" id="IPR036291">
    <property type="entry name" value="NAD(P)-bd_dom_sf"/>
</dbReference>
<evidence type="ECO:0000313" key="5">
    <source>
        <dbReference type="EMBL" id="RNA61986.1"/>
    </source>
</evidence>
<evidence type="ECO:0000256" key="1">
    <source>
        <dbReference type="ARBA" id="ARBA00006484"/>
    </source>
</evidence>
<dbReference type="OrthoDB" id="5786478at2"/>